<dbReference type="AlphaFoldDB" id="A0A0A9WKI4"/>
<evidence type="ECO:0000313" key="1">
    <source>
        <dbReference type="EMBL" id="JAG05370.1"/>
    </source>
</evidence>
<evidence type="ECO:0000313" key="3">
    <source>
        <dbReference type="EMBL" id="JAQ17423.1"/>
    </source>
</evidence>
<protein>
    <submittedName>
        <fullName evidence="1">Putative ubiquinone biosynthesis protein UbiB</fullName>
    </submittedName>
</protein>
<dbReference type="EMBL" id="GBHO01038234">
    <property type="protein sequence ID" value="JAG05370.1"/>
    <property type="molecule type" value="Transcribed_RNA"/>
</dbReference>
<accession>A0A0A9WKI4</accession>
<dbReference type="EMBL" id="GDHC01001206">
    <property type="protein sequence ID" value="JAQ17423.1"/>
    <property type="molecule type" value="Transcribed_RNA"/>
</dbReference>
<reference evidence="1" key="1">
    <citation type="journal article" date="2014" name="PLoS ONE">
        <title>Transcriptome-Based Identification of ABC Transporters in the Western Tarnished Plant Bug Lygus hesperus.</title>
        <authorList>
            <person name="Hull J.J."/>
            <person name="Chaney K."/>
            <person name="Geib S.M."/>
            <person name="Fabrick J.A."/>
            <person name="Brent C.S."/>
            <person name="Walsh D."/>
            <person name="Lavine L.C."/>
        </authorList>
    </citation>
    <scope>NUCLEOTIDE SEQUENCE</scope>
</reference>
<reference evidence="1" key="2">
    <citation type="submission" date="2014-07" db="EMBL/GenBank/DDBJ databases">
        <authorList>
            <person name="Hull J."/>
        </authorList>
    </citation>
    <scope>NUCLEOTIDE SEQUENCE</scope>
</reference>
<reference evidence="2" key="3">
    <citation type="journal article" date="2016" name="Gigascience">
        <title>De novo construction of an expanded transcriptome assembly for the western tarnished plant bug, Lygus hesperus.</title>
        <authorList>
            <person name="Tassone E.E."/>
            <person name="Geib S.M."/>
            <person name="Hall B."/>
            <person name="Fabrick J.A."/>
            <person name="Brent C.S."/>
            <person name="Hull J.J."/>
        </authorList>
    </citation>
    <scope>NUCLEOTIDE SEQUENCE</scope>
</reference>
<gene>
    <name evidence="1" type="primary">ubiB_0</name>
    <name evidence="1" type="ORF">CM83_22031</name>
    <name evidence="2" type="ORF">g.15298</name>
    <name evidence="3" type="ORF">g.15307</name>
</gene>
<proteinExistence type="predicted"/>
<organism evidence="1">
    <name type="scientific">Lygus hesperus</name>
    <name type="common">Western plant bug</name>
    <dbReference type="NCBI Taxonomy" id="30085"/>
    <lineage>
        <taxon>Eukaryota</taxon>
        <taxon>Metazoa</taxon>
        <taxon>Ecdysozoa</taxon>
        <taxon>Arthropoda</taxon>
        <taxon>Hexapoda</taxon>
        <taxon>Insecta</taxon>
        <taxon>Pterygota</taxon>
        <taxon>Neoptera</taxon>
        <taxon>Paraneoptera</taxon>
        <taxon>Hemiptera</taxon>
        <taxon>Heteroptera</taxon>
        <taxon>Panheteroptera</taxon>
        <taxon>Cimicomorpha</taxon>
        <taxon>Miridae</taxon>
        <taxon>Mirini</taxon>
        <taxon>Lygus</taxon>
    </lineage>
</organism>
<sequence length="300" mass="33490">MLHRFPFRAAHSRKLQIGFSQLRLPLNIELAMQETSLQHFTENFPQQIYIHREVGRVQLSIETDFKTSFRMLCSPVCASLLCLLAEQTGMTNQVVVTVQSCARYLRIPNMCVQSATQFMQKKRIVSCIPPAVVLAFALYARCANLPVQFPTKCDGHSRTQFPPNSALICIDGGSDCSVCNALRDGSTLSPLHFLYLDSIPYTNSVLSVQRHVTQTVDNGFSFCTLNLYGSSGSYCDAIHTAHFTQLACNRFEYPSHGIAQLFKSVHDTNTFARGYVTILNPITLTLLHLYAGAYDCASQL</sequence>
<evidence type="ECO:0000313" key="2">
    <source>
        <dbReference type="EMBL" id="JAQ15266.1"/>
    </source>
</evidence>
<name>A0A0A9WKI4_LYGHE</name>
<dbReference type="EMBL" id="GDHC01003363">
    <property type="protein sequence ID" value="JAQ15266.1"/>
    <property type="molecule type" value="Transcribed_RNA"/>
</dbReference>
<keyword evidence="1" id="KW-0830">Ubiquinone</keyword>